<dbReference type="Pfam" id="PF07883">
    <property type="entry name" value="Cupin_2"/>
    <property type="match status" value="1"/>
</dbReference>
<keyword evidence="1" id="KW-0479">Metal-binding</keyword>
<dbReference type="PANTHER" id="PTHR35848:SF6">
    <property type="entry name" value="CUPIN TYPE-2 DOMAIN-CONTAINING PROTEIN"/>
    <property type="match status" value="1"/>
</dbReference>
<feature type="domain" description="Cupin type-2" evidence="2">
    <location>
        <begin position="39"/>
        <end position="88"/>
    </location>
</feature>
<dbReference type="RefSeq" id="WP_212142248.1">
    <property type="nucleotide sequence ID" value="NZ_JAGSSW010000007.1"/>
</dbReference>
<proteinExistence type="predicted"/>
<dbReference type="Gene3D" id="2.60.120.10">
    <property type="entry name" value="Jelly Rolls"/>
    <property type="match status" value="1"/>
</dbReference>
<dbReference type="InterPro" id="IPR051610">
    <property type="entry name" value="GPI/OXD"/>
</dbReference>
<comment type="caution">
    <text evidence="3">The sequence shown here is derived from an EMBL/GenBank/DDBJ whole genome shotgun (WGS) entry which is preliminary data.</text>
</comment>
<dbReference type="EMBL" id="JAGSSW010000007">
    <property type="protein sequence ID" value="MBR8464328.1"/>
    <property type="molecule type" value="Genomic_DNA"/>
</dbReference>
<gene>
    <name evidence="3" type="ORF">KDD93_07100</name>
</gene>
<sequence>MSNYKIVSIPSEPRVELKNILSLSGCEATINELSANTSVPFVHTHKQNEELYIVLSGSGVLFIDGDEIALKQGDAIRIDPVGKRCFKALDSGMKYICIQAKKDSLELYTDSDGELVNDVKPSWL</sequence>
<protein>
    <submittedName>
        <fullName evidence="3">Cupin domain-containing protein</fullName>
    </submittedName>
</protein>
<dbReference type="InterPro" id="IPR014710">
    <property type="entry name" value="RmlC-like_jellyroll"/>
</dbReference>
<dbReference type="PANTHER" id="PTHR35848">
    <property type="entry name" value="OXALATE-BINDING PROTEIN"/>
    <property type="match status" value="1"/>
</dbReference>
<evidence type="ECO:0000256" key="1">
    <source>
        <dbReference type="ARBA" id="ARBA00022723"/>
    </source>
</evidence>
<accession>A0ABS5HJ99</accession>
<evidence type="ECO:0000313" key="3">
    <source>
        <dbReference type="EMBL" id="MBR8464328.1"/>
    </source>
</evidence>
<organism evidence="3 4">
    <name type="scientific">Campylobacter anatolicus</name>
    <dbReference type="NCBI Taxonomy" id="2829105"/>
    <lineage>
        <taxon>Bacteria</taxon>
        <taxon>Pseudomonadati</taxon>
        <taxon>Campylobacterota</taxon>
        <taxon>Epsilonproteobacteria</taxon>
        <taxon>Campylobacterales</taxon>
        <taxon>Campylobacteraceae</taxon>
        <taxon>Campylobacter</taxon>
    </lineage>
</organism>
<evidence type="ECO:0000259" key="2">
    <source>
        <dbReference type="Pfam" id="PF07883"/>
    </source>
</evidence>
<dbReference type="InterPro" id="IPR011051">
    <property type="entry name" value="RmlC_Cupin_sf"/>
</dbReference>
<dbReference type="SUPFAM" id="SSF51182">
    <property type="entry name" value="RmlC-like cupins"/>
    <property type="match status" value="1"/>
</dbReference>
<name>A0ABS5HJ99_9BACT</name>
<dbReference type="InterPro" id="IPR013096">
    <property type="entry name" value="Cupin_2"/>
</dbReference>
<evidence type="ECO:0000313" key="4">
    <source>
        <dbReference type="Proteomes" id="UP000682951"/>
    </source>
</evidence>
<keyword evidence="4" id="KW-1185">Reference proteome</keyword>
<dbReference type="Proteomes" id="UP000682951">
    <property type="component" value="Unassembled WGS sequence"/>
</dbReference>
<reference evidence="3 4" key="1">
    <citation type="submission" date="2021-04" db="EMBL/GenBank/DDBJ databases">
        <title>Molecular and phenotypic characterization and identification of bacterial isolates recovered from the Anatolian ground squirrels (Spermophilus xanthoprymnus) and which have the potential to form a new species in the Campylobacter genus.</title>
        <authorList>
            <person name="Aydin F."/>
            <person name="Abay S."/>
            <person name="Kayman T."/>
            <person name="Karakaya E."/>
            <person name="Mustak H.K."/>
            <person name="Mustak I.B."/>
            <person name="Bilgin N."/>
            <person name="Duzler A."/>
            <person name="Sahin O."/>
            <person name="Guran O."/>
            <person name="Saticioglu I.B."/>
        </authorList>
    </citation>
    <scope>NUCLEOTIDE SEQUENCE [LARGE SCALE GENOMIC DNA]</scope>
    <source>
        <strain evidence="4">faydin-G24</strain>
    </source>
</reference>